<evidence type="ECO:0000313" key="1">
    <source>
        <dbReference type="EMBL" id="GEM46024.1"/>
    </source>
</evidence>
<accession>A0A511MZJ6</accession>
<name>A0A511MZJ6_DEIC1</name>
<dbReference type="EMBL" id="BJXB01000006">
    <property type="protein sequence ID" value="GEM46024.1"/>
    <property type="molecule type" value="Genomic_DNA"/>
</dbReference>
<dbReference type="RefSeq" id="WP_146883848.1">
    <property type="nucleotide sequence ID" value="NZ_BJXB01000006.1"/>
</dbReference>
<sequence>MTLQNTIHRLTLHTHAADPYQERYSLERLLQDATLSLPGFPRRGRLVIRHLAMPYSRRSCMWQEHFQKRVLDLWQRAARPRTGWIPPDAEAVFFENDEEHLLCHVQVQGTSVWWKTENQVLLVRQHLECLPAVLIRVDGPQGTRFLSSLPQAFLREVVQHLTHHHLLPDLPDVIQRLVQQQTRTHQNRGKLDFQMPRRVNAQTQKVLERVSELVQAPHAVRADAVEQAAVVLSLLATPQLRSVARQWVEKGFSVVGPLDQEELLPEPSLTQEAPFALGHPEARSDSPPEVEHQQHEIEGGVLWKAASEQQNVLSAAEKRRESLPVDTLTRTRVFVDDLPEQAPLDLVDASQVAPTCIVESRPFSRCAGLLFLLNVFLHLDLITDFSDLSRKPNSPWALLGRVGLMAFEDFREDPLWTLCHTFEDRSVRWTPRIHLPQVMPVHWAALLPDAPCWLQTAAPQPFAVQHPSGVWVAVRNQKAFTATFPDVTLREAPLGRPTRQAERFYTFLQVVLQHALNTPDPFSLLCSNPGRLEVTDTHVDVTYSLEQHPVELRMLGLDRDLGWLPQAGCSISFHFEVDR</sequence>
<comment type="caution">
    <text evidence="1">The sequence shown here is derived from an EMBL/GenBank/DDBJ whole genome shotgun (WGS) entry which is preliminary data.</text>
</comment>
<keyword evidence="2" id="KW-1185">Reference proteome</keyword>
<proteinExistence type="predicted"/>
<dbReference type="OrthoDB" id="5525274at2"/>
<reference evidence="1 2" key="1">
    <citation type="submission" date="2019-07" db="EMBL/GenBank/DDBJ databases">
        <title>Whole genome shotgun sequence of Deinococcus cellulosilyticus NBRC 106333.</title>
        <authorList>
            <person name="Hosoyama A."/>
            <person name="Uohara A."/>
            <person name="Ohji S."/>
            <person name="Ichikawa N."/>
        </authorList>
    </citation>
    <scope>NUCLEOTIDE SEQUENCE [LARGE SCALE GENOMIC DNA]</scope>
    <source>
        <strain evidence="1 2">NBRC 106333</strain>
    </source>
</reference>
<evidence type="ECO:0000313" key="2">
    <source>
        <dbReference type="Proteomes" id="UP000321306"/>
    </source>
</evidence>
<dbReference type="AlphaFoldDB" id="A0A511MZJ6"/>
<dbReference type="Proteomes" id="UP000321306">
    <property type="component" value="Unassembled WGS sequence"/>
</dbReference>
<organism evidence="1 2">
    <name type="scientific">Deinococcus cellulosilyticus (strain DSM 18568 / NBRC 106333 / KACC 11606 / 5516J-15)</name>
    <dbReference type="NCBI Taxonomy" id="1223518"/>
    <lineage>
        <taxon>Bacteria</taxon>
        <taxon>Thermotogati</taxon>
        <taxon>Deinococcota</taxon>
        <taxon>Deinococci</taxon>
        <taxon>Deinococcales</taxon>
        <taxon>Deinococcaceae</taxon>
        <taxon>Deinococcus</taxon>
    </lineage>
</organism>
<gene>
    <name evidence="1" type="ORF">DC3_16590</name>
</gene>
<protein>
    <submittedName>
        <fullName evidence="1">Uncharacterized protein</fullName>
    </submittedName>
</protein>